<dbReference type="PROSITE" id="PS51194">
    <property type="entry name" value="HELICASE_CTER"/>
    <property type="match status" value="1"/>
</dbReference>
<dbReference type="PROSITE" id="PS50142">
    <property type="entry name" value="RNASE_3_2"/>
    <property type="match status" value="2"/>
</dbReference>
<evidence type="ECO:0000256" key="3">
    <source>
        <dbReference type="ARBA" id="ARBA00022741"/>
    </source>
</evidence>
<proteinExistence type="inferred from homology"/>
<evidence type="ECO:0000256" key="4">
    <source>
        <dbReference type="ARBA" id="ARBA00022801"/>
    </source>
</evidence>
<dbReference type="PANTHER" id="PTHR14950:SF37">
    <property type="entry name" value="ENDORIBONUCLEASE DICER"/>
    <property type="match status" value="1"/>
</dbReference>
<dbReference type="Proteomes" id="UP000054302">
    <property type="component" value="Unassembled WGS sequence"/>
</dbReference>
<dbReference type="InterPro" id="IPR005034">
    <property type="entry name" value="Dicer_dimerisation"/>
</dbReference>
<keyword evidence="8" id="KW-0051">Antiviral defense</keyword>
<comment type="function">
    <text evidence="9">Dicer-like endonuclease involved in cleaving double-stranded RNA in the RNA interference (RNAi) pathway. Produces 21 to 25 bp dsRNAs (siRNAs) which target the selective destruction of homologous RNAs leading to sequence-specific suppression of gene expression, called post-transcriptional gene silencing (PTGS). Part of a broad host defense response against viral infection and transposons.</text>
</comment>
<evidence type="ECO:0000313" key="16">
    <source>
        <dbReference type="EMBL" id="KIV97104.1"/>
    </source>
</evidence>
<keyword evidence="7 10" id="KW-0694">RNA-binding</keyword>
<dbReference type="PANTHER" id="PTHR14950">
    <property type="entry name" value="DICER-RELATED"/>
    <property type="match status" value="1"/>
</dbReference>
<dbReference type="SUPFAM" id="SSF69065">
    <property type="entry name" value="RNase III domain-like"/>
    <property type="match status" value="2"/>
</dbReference>
<evidence type="ECO:0000256" key="8">
    <source>
        <dbReference type="ARBA" id="ARBA00023118"/>
    </source>
</evidence>
<dbReference type="PROSITE" id="PS51327">
    <property type="entry name" value="DICER_DSRBF"/>
    <property type="match status" value="1"/>
</dbReference>
<dbReference type="GO" id="GO:0004525">
    <property type="term" value="F:ribonuclease III activity"/>
    <property type="evidence" value="ECO:0007669"/>
    <property type="project" value="InterPro"/>
</dbReference>
<dbReference type="Pfam" id="PF00636">
    <property type="entry name" value="Ribonuclease_3"/>
    <property type="match status" value="2"/>
</dbReference>
<dbReference type="GO" id="GO:0051607">
    <property type="term" value="P:defense response to virus"/>
    <property type="evidence" value="ECO:0007669"/>
    <property type="project" value="UniProtKB-KW"/>
</dbReference>
<dbReference type="SUPFAM" id="SSF52540">
    <property type="entry name" value="P-loop containing nucleoside triphosphate hydrolases"/>
    <property type="match status" value="1"/>
</dbReference>
<dbReference type="GeneID" id="27318740"/>
<feature type="region of interest" description="Disordered" evidence="11">
    <location>
        <begin position="1"/>
        <end position="25"/>
    </location>
</feature>
<dbReference type="SMART" id="SM00487">
    <property type="entry name" value="DEXDc"/>
    <property type="match status" value="1"/>
</dbReference>
<dbReference type="InterPro" id="IPR038248">
    <property type="entry name" value="Dicer_dimer_sf"/>
</dbReference>
<evidence type="ECO:0000256" key="9">
    <source>
        <dbReference type="ARBA" id="ARBA00025403"/>
    </source>
</evidence>
<feature type="domain" description="RNase III" evidence="12">
    <location>
        <begin position="931"/>
        <end position="1061"/>
    </location>
</feature>
<evidence type="ECO:0000313" key="17">
    <source>
        <dbReference type="Proteomes" id="UP000054302"/>
    </source>
</evidence>
<evidence type="ECO:0000256" key="11">
    <source>
        <dbReference type="SAM" id="MobiDB-lite"/>
    </source>
</evidence>
<feature type="compositionally biased region" description="Polar residues" evidence="11">
    <location>
        <begin position="1"/>
        <end position="15"/>
    </location>
</feature>
<keyword evidence="2" id="KW-0677">Repeat</keyword>
<dbReference type="STRING" id="212818.A0A0D1ZT73"/>
<dbReference type="EMBL" id="KN847520">
    <property type="protein sequence ID" value="KIV97104.1"/>
    <property type="molecule type" value="Genomic_DNA"/>
</dbReference>
<dbReference type="PROSITE" id="PS51192">
    <property type="entry name" value="HELICASE_ATP_BIND_1"/>
    <property type="match status" value="1"/>
</dbReference>
<dbReference type="SMART" id="SM00535">
    <property type="entry name" value="RIBOc"/>
    <property type="match status" value="2"/>
</dbReference>
<evidence type="ECO:0000259" key="13">
    <source>
        <dbReference type="PROSITE" id="PS51192"/>
    </source>
</evidence>
<gene>
    <name evidence="16" type="ORF">PV10_00895</name>
</gene>
<evidence type="ECO:0000256" key="6">
    <source>
        <dbReference type="ARBA" id="ARBA00022840"/>
    </source>
</evidence>
<comment type="similarity">
    <text evidence="10">Belongs to the helicase family. Dicer subfamily.</text>
</comment>
<evidence type="ECO:0000256" key="1">
    <source>
        <dbReference type="ARBA" id="ARBA00022721"/>
    </source>
</evidence>
<keyword evidence="4" id="KW-0378">Hydrolase</keyword>
<dbReference type="Gene3D" id="3.40.50.300">
    <property type="entry name" value="P-loop containing nucleotide triphosphate hydrolases"/>
    <property type="match status" value="2"/>
</dbReference>
<name>A0A0D1ZT73_EXOME</name>
<evidence type="ECO:0008006" key="18">
    <source>
        <dbReference type="Google" id="ProtNLM"/>
    </source>
</evidence>
<feature type="domain" description="Dicer dsRNA-binding fold" evidence="15">
    <location>
        <begin position="572"/>
        <end position="666"/>
    </location>
</feature>
<dbReference type="InterPro" id="IPR001650">
    <property type="entry name" value="Helicase_C-like"/>
</dbReference>
<evidence type="ECO:0000259" key="15">
    <source>
        <dbReference type="PROSITE" id="PS51327"/>
    </source>
</evidence>
<dbReference type="RefSeq" id="XP_016228678.1">
    <property type="nucleotide sequence ID" value="XM_016365029.1"/>
</dbReference>
<feature type="region of interest" description="Disordered" evidence="11">
    <location>
        <begin position="1376"/>
        <end position="1411"/>
    </location>
</feature>
<dbReference type="OrthoDB" id="416741at2759"/>
<dbReference type="GO" id="GO:0005737">
    <property type="term" value="C:cytoplasm"/>
    <property type="evidence" value="ECO:0007669"/>
    <property type="project" value="TreeGrafter"/>
</dbReference>
<feature type="domain" description="Helicase ATP-binding" evidence="13">
    <location>
        <begin position="36"/>
        <end position="214"/>
    </location>
</feature>
<evidence type="ECO:0000256" key="2">
    <source>
        <dbReference type="ARBA" id="ARBA00022737"/>
    </source>
</evidence>
<organism evidence="16 17">
    <name type="scientific">Exophiala mesophila</name>
    <name type="common">Black yeast-like fungus</name>
    <dbReference type="NCBI Taxonomy" id="212818"/>
    <lineage>
        <taxon>Eukaryota</taxon>
        <taxon>Fungi</taxon>
        <taxon>Dikarya</taxon>
        <taxon>Ascomycota</taxon>
        <taxon>Pezizomycotina</taxon>
        <taxon>Eurotiomycetes</taxon>
        <taxon>Chaetothyriomycetidae</taxon>
        <taxon>Chaetothyriales</taxon>
        <taxon>Herpotrichiellaceae</taxon>
        <taxon>Exophiala</taxon>
    </lineage>
</organism>
<dbReference type="SMART" id="SM00490">
    <property type="entry name" value="HELICc"/>
    <property type="match status" value="1"/>
</dbReference>
<dbReference type="GO" id="GO:0004386">
    <property type="term" value="F:helicase activity"/>
    <property type="evidence" value="ECO:0007669"/>
    <property type="project" value="UniProtKB-KW"/>
</dbReference>
<evidence type="ECO:0000256" key="10">
    <source>
        <dbReference type="PROSITE-ProRule" id="PRU00657"/>
    </source>
</evidence>
<protein>
    <recommendedName>
        <fullName evidence="18">Dicer-like protein 2</fullName>
    </recommendedName>
</protein>
<evidence type="ECO:0000256" key="5">
    <source>
        <dbReference type="ARBA" id="ARBA00022806"/>
    </source>
</evidence>
<keyword evidence="6" id="KW-0067">ATP-binding</keyword>
<feature type="compositionally biased region" description="Polar residues" evidence="11">
    <location>
        <begin position="1396"/>
        <end position="1405"/>
    </location>
</feature>
<dbReference type="Pfam" id="PF03368">
    <property type="entry name" value="Dicer_dimer"/>
    <property type="match status" value="1"/>
</dbReference>
<accession>A0A0D1ZT73</accession>
<dbReference type="Gene3D" id="3.30.160.380">
    <property type="entry name" value="Dicer dimerisation domain"/>
    <property type="match status" value="1"/>
</dbReference>
<feature type="domain" description="Helicase C-terminal" evidence="14">
    <location>
        <begin position="378"/>
        <end position="544"/>
    </location>
</feature>
<keyword evidence="5" id="KW-0347">Helicase</keyword>
<dbReference type="InterPro" id="IPR036389">
    <property type="entry name" value="RNase_III_sf"/>
</dbReference>
<evidence type="ECO:0000259" key="12">
    <source>
        <dbReference type="PROSITE" id="PS50142"/>
    </source>
</evidence>
<dbReference type="GO" id="GO:0003723">
    <property type="term" value="F:RNA binding"/>
    <property type="evidence" value="ECO:0007669"/>
    <property type="project" value="UniProtKB-UniRule"/>
</dbReference>
<dbReference type="Pfam" id="PF00270">
    <property type="entry name" value="DEAD"/>
    <property type="match status" value="1"/>
</dbReference>
<dbReference type="OMA" id="CCVNLIR"/>
<dbReference type="InterPro" id="IPR014001">
    <property type="entry name" value="Helicase_ATP-bd"/>
</dbReference>
<dbReference type="GO" id="GO:0050688">
    <property type="term" value="P:regulation of defense response to virus"/>
    <property type="evidence" value="ECO:0007669"/>
    <property type="project" value="UniProtKB-KW"/>
</dbReference>
<keyword evidence="1" id="KW-0930">Antiviral protein</keyword>
<keyword evidence="17" id="KW-1185">Reference proteome</keyword>
<dbReference type="PROSITE" id="PS00517">
    <property type="entry name" value="RNASE_3_1"/>
    <property type="match status" value="2"/>
</dbReference>
<dbReference type="Pfam" id="PF00271">
    <property type="entry name" value="Helicase_C"/>
    <property type="match status" value="1"/>
</dbReference>
<reference evidence="16 17" key="1">
    <citation type="submission" date="2015-01" db="EMBL/GenBank/DDBJ databases">
        <title>The Genome Sequence of Exophiala mesophila CBS40295.</title>
        <authorList>
            <consortium name="The Broad Institute Genomics Platform"/>
            <person name="Cuomo C."/>
            <person name="de Hoog S."/>
            <person name="Gorbushina A."/>
            <person name="Stielow B."/>
            <person name="Teixiera M."/>
            <person name="Abouelleil A."/>
            <person name="Chapman S.B."/>
            <person name="Priest M."/>
            <person name="Young S.K."/>
            <person name="Wortman J."/>
            <person name="Nusbaum C."/>
            <person name="Birren B."/>
        </authorList>
    </citation>
    <scope>NUCLEOTIDE SEQUENCE [LARGE SCALE GENOMIC DNA]</scope>
    <source>
        <strain evidence="16 17">CBS 40295</strain>
    </source>
</reference>
<sequence length="1411" mass="158318">MSSSTEDFLNWSGTSSEDEDQISSPPLQSRAYQIEIFERSMRENIIAMLATGSGKTQIAKLRIEAELQKSVDKLVWFTAPSVVLAIQQHSFLSQQLPAFNFRLVTGQDNADYWDQSTWDRALLNINTIISTPQILLDALDSGFLALSNFSLIVVDEAHHCFGGNPLNTMMTRHYHTMEASDPQVQRPHILALSASPVSRKSTVELKTLEANLNARCVTPTIQAEDYSAFVNMPSLEKIAFIPLSMPPQGPLLILENISKDLQVDDDPHMINLRQKTDPESRSKVEKYLRKGRTPTIEDICSFALSAGNLNSELGTWAAQQFIVACLKKARLLDIETTKAASSKPNQAMRFVNTSLDPIRAAIPEALLSTLESTDCSDKVNRLVQFLKDSYSPAVRVLVFVKTRSTAWALSQLINCHPLTTDYHAFSFVGCANGAHSSFMDLAHLQGQNKRLEDFRRGELNLCVATSVMEEGVDVPAMNLVICFDEPANIRSYIQSRGRARHRMSKFVLFRATDYTSGKILSWAIIEEEMKRACADADRAVQECLASEPEDEAGAEIFRVSGPNGGTLTYDNAVSRLQRFCHMWSRKDDDDLKNPVYRIEESQDGKRAFVHLPLSLNVAQYPVSSKLAWKTEKMARRDAAFQAYKLLYAKGLLSHNLLPDKAAIDKDEQNVRDDNIEKRESVYTVQVQYDPWPDVALELKQSASVYAHRLRVQSMARPYPTMVLILPKSLQETTFTLWETSNEQLQVTIEAGKELLGCPTLLAQQISFLLLNTIMSRRLKEITAGQVPLLLIPDLPVDALEQWYQQNSGYVQFADAHFDENDKCREYLISRHRGGIPEIYQPSQSQIQPDAVENGDSIKTTPLSKRLNHLSAAEPLDHGRRSKVKKAAAIEECYILNLRAEYARIMLLAPSITHMVEIALRTLDARQGPLAGLPIRDLNLLRDALTTPSACISNYQRLEFLGDSLLKYFTAVQVFVDHPHHPESQLTVFASRIVTNARLQRVTRELGLDKHITRHAFKARSWRAGVPQTLPPGGGPKIKNLSSKTLADVVEALIGAAYTDGAAQGVSEESCLSALKFFLPEISWASPKANIARFDPPSASTIRDRHTLSFVESMIGYEFQRPGFLAEALTHSAYGTGVESYDRLEFLGDAVLDMVVKARLYDSPQKMDPAQMSKRRHALVSHSTLAFFALQTKRVETTMRLNTNPHTKKTTYAEDPKIVYLPDYIQRVGSRESAERCNVTLERLLKTQNRILDHLMHGKTFPWGKLLHLNAPKWYSDMIESILGAIFVDAGGDLMPCVSMLEKIGYLQLVDRYASEVDIDANHPQQAFSMMSTGTNLESRKTKTQGWQCKAMVGDELLARCRGASCKEEAECRAARRAVKKLAEEDHRKRKRDKPDSQSNEENGSSVDDMEL</sequence>
<dbReference type="InterPro" id="IPR000999">
    <property type="entry name" value="RNase_III_dom"/>
</dbReference>
<dbReference type="InterPro" id="IPR011545">
    <property type="entry name" value="DEAD/DEAH_box_helicase_dom"/>
</dbReference>
<dbReference type="HOGENOM" id="CLU_000907_4_6_1"/>
<dbReference type="CDD" id="cd00593">
    <property type="entry name" value="RIBOc"/>
    <property type="match status" value="2"/>
</dbReference>
<dbReference type="VEuPathDB" id="FungiDB:PV10_00895"/>
<dbReference type="Gene3D" id="1.10.1520.10">
    <property type="entry name" value="Ribonuclease III domain"/>
    <property type="match status" value="2"/>
</dbReference>
<keyword evidence="3" id="KW-0547">Nucleotide-binding</keyword>
<dbReference type="GO" id="GO:0005524">
    <property type="term" value="F:ATP binding"/>
    <property type="evidence" value="ECO:0007669"/>
    <property type="project" value="UniProtKB-KW"/>
</dbReference>
<evidence type="ECO:0000256" key="7">
    <source>
        <dbReference type="ARBA" id="ARBA00022884"/>
    </source>
</evidence>
<feature type="domain" description="RNase III" evidence="12">
    <location>
        <begin position="1107"/>
        <end position="1290"/>
    </location>
</feature>
<dbReference type="GO" id="GO:0005634">
    <property type="term" value="C:nucleus"/>
    <property type="evidence" value="ECO:0007669"/>
    <property type="project" value="TreeGrafter"/>
</dbReference>
<dbReference type="InterPro" id="IPR027417">
    <property type="entry name" value="P-loop_NTPase"/>
</dbReference>
<dbReference type="GO" id="GO:0030422">
    <property type="term" value="P:siRNA processing"/>
    <property type="evidence" value="ECO:0007669"/>
    <property type="project" value="TreeGrafter"/>
</dbReference>
<evidence type="ECO:0000259" key="14">
    <source>
        <dbReference type="PROSITE" id="PS51194"/>
    </source>
</evidence>